<name>A0AAP0RLN1_LIQFO</name>
<organism evidence="2 3">
    <name type="scientific">Liquidambar formosana</name>
    <name type="common">Formosan gum</name>
    <dbReference type="NCBI Taxonomy" id="63359"/>
    <lineage>
        <taxon>Eukaryota</taxon>
        <taxon>Viridiplantae</taxon>
        <taxon>Streptophyta</taxon>
        <taxon>Embryophyta</taxon>
        <taxon>Tracheophyta</taxon>
        <taxon>Spermatophyta</taxon>
        <taxon>Magnoliopsida</taxon>
        <taxon>eudicotyledons</taxon>
        <taxon>Gunneridae</taxon>
        <taxon>Pentapetalae</taxon>
        <taxon>Saxifragales</taxon>
        <taxon>Altingiaceae</taxon>
        <taxon>Liquidambar</taxon>
    </lineage>
</organism>
<keyword evidence="1" id="KW-0812">Transmembrane</keyword>
<accession>A0AAP0RLN1</accession>
<keyword evidence="3" id="KW-1185">Reference proteome</keyword>
<protein>
    <submittedName>
        <fullName evidence="2">Uncharacterized protein</fullName>
    </submittedName>
</protein>
<sequence>MHVWRKKNGKRRNRSFPIEGGFVYSSLSLSLFVYGFCNQGFVYQFSVQVVVGTEIIWGVIFSVALFILRTLMMQRINNVITSSFNVIVNKLWSTTRALFFLSIKKL</sequence>
<evidence type="ECO:0000256" key="1">
    <source>
        <dbReference type="SAM" id="Phobius"/>
    </source>
</evidence>
<keyword evidence="1" id="KW-1133">Transmembrane helix</keyword>
<evidence type="ECO:0000313" key="3">
    <source>
        <dbReference type="Proteomes" id="UP001415857"/>
    </source>
</evidence>
<feature type="transmembrane region" description="Helical" evidence="1">
    <location>
        <begin position="47"/>
        <end position="68"/>
    </location>
</feature>
<dbReference type="EMBL" id="JBBPBK010000008">
    <property type="protein sequence ID" value="KAK9279888.1"/>
    <property type="molecule type" value="Genomic_DNA"/>
</dbReference>
<proteinExistence type="predicted"/>
<evidence type="ECO:0000313" key="2">
    <source>
        <dbReference type="EMBL" id="KAK9279888.1"/>
    </source>
</evidence>
<gene>
    <name evidence="2" type="ORF">L1049_013571</name>
</gene>
<keyword evidence="1" id="KW-0472">Membrane</keyword>
<reference evidence="2 3" key="1">
    <citation type="journal article" date="2024" name="Plant J.">
        <title>Genome sequences and population genomics reveal climatic adaptation and genomic divergence between two closely related sweetgum species.</title>
        <authorList>
            <person name="Xu W.Q."/>
            <person name="Ren C.Q."/>
            <person name="Zhang X.Y."/>
            <person name="Comes H.P."/>
            <person name="Liu X.H."/>
            <person name="Li Y.G."/>
            <person name="Kettle C.J."/>
            <person name="Jalonen R."/>
            <person name="Gaisberger H."/>
            <person name="Ma Y.Z."/>
            <person name="Qiu Y.X."/>
        </authorList>
    </citation>
    <scope>NUCLEOTIDE SEQUENCE [LARGE SCALE GENOMIC DNA]</scope>
    <source>
        <strain evidence="2">Hangzhou</strain>
    </source>
</reference>
<dbReference type="Proteomes" id="UP001415857">
    <property type="component" value="Unassembled WGS sequence"/>
</dbReference>
<comment type="caution">
    <text evidence="2">The sequence shown here is derived from an EMBL/GenBank/DDBJ whole genome shotgun (WGS) entry which is preliminary data.</text>
</comment>
<dbReference type="AlphaFoldDB" id="A0AAP0RLN1"/>
<feature type="transmembrane region" description="Helical" evidence="1">
    <location>
        <begin position="21"/>
        <end position="41"/>
    </location>
</feature>